<dbReference type="GO" id="GO:0004619">
    <property type="term" value="F:phosphoglycerate mutase activity"/>
    <property type="evidence" value="ECO:0007669"/>
    <property type="project" value="UniProtKB-UniRule"/>
</dbReference>
<dbReference type="Pfam" id="PF06415">
    <property type="entry name" value="iPGM_N"/>
    <property type="match status" value="1"/>
</dbReference>
<dbReference type="EC" id="5.4.2.12" evidence="9 10"/>
<keyword evidence="5 9" id="KW-0479">Metal-binding</keyword>
<comment type="pathway">
    <text evidence="3 9">Carbohydrate degradation; glycolysis; pyruvate from D-glyceraldehyde 3-phosphate: step 3/5.</text>
</comment>
<dbReference type="Gene3D" id="3.40.720.10">
    <property type="entry name" value="Alkaline Phosphatase, subunit A"/>
    <property type="match status" value="1"/>
</dbReference>
<feature type="binding site" evidence="9 13">
    <location>
        <position position="400"/>
    </location>
    <ligand>
        <name>Mn(2+)</name>
        <dbReference type="ChEBI" id="CHEBI:29035"/>
        <label>1</label>
    </ligand>
</feature>
<evidence type="ECO:0000256" key="12">
    <source>
        <dbReference type="PIRSR" id="PIRSR001492-2"/>
    </source>
</evidence>
<organism evidence="16 17">
    <name type="scientific">Paracoccus litorisediminis</name>
    <dbReference type="NCBI Taxonomy" id="2006130"/>
    <lineage>
        <taxon>Bacteria</taxon>
        <taxon>Pseudomonadati</taxon>
        <taxon>Pseudomonadota</taxon>
        <taxon>Alphaproteobacteria</taxon>
        <taxon>Rhodobacterales</taxon>
        <taxon>Paracoccaceae</taxon>
        <taxon>Paracoccus</taxon>
    </lineage>
</organism>
<evidence type="ECO:0000313" key="17">
    <source>
        <dbReference type="Proteomes" id="UP000449846"/>
    </source>
</evidence>
<evidence type="ECO:0000313" key="16">
    <source>
        <dbReference type="EMBL" id="MTH58599.1"/>
    </source>
</evidence>
<evidence type="ECO:0000256" key="2">
    <source>
        <dbReference type="ARBA" id="ARBA00002315"/>
    </source>
</evidence>
<comment type="caution">
    <text evidence="16">The sequence shown here is derived from an EMBL/GenBank/DDBJ whole genome shotgun (WGS) entry which is preliminary data.</text>
</comment>
<feature type="binding site" evidence="9 12">
    <location>
        <begin position="153"/>
        <end position="154"/>
    </location>
    <ligand>
        <name>substrate</name>
    </ligand>
</feature>
<evidence type="ECO:0000256" key="4">
    <source>
        <dbReference type="ARBA" id="ARBA00008819"/>
    </source>
</evidence>
<protein>
    <recommendedName>
        <fullName evidence="9 10">2,3-bisphosphoglycerate-independent phosphoglycerate mutase</fullName>
        <shortName evidence="9">BPG-independent PGAM</shortName>
        <shortName evidence="9">Phosphoglyceromutase</shortName>
        <shortName evidence="9">iPGM</shortName>
        <ecNumber evidence="9 10">5.4.2.12</ecNumber>
    </recommendedName>
</protein>
<feature type="binding site" evidence="9 12">
    <location>
        <position position="330"/>
    </location>
    <ligand>
        <name>substrate</name>
    </ligand>
</feature>
<dbReference type="PANTHER" id="PTHR31637:SF0">
    <property type="entry name" value="2,3-BISPHOSPHOGLYCERATE-INDEPENDENT PHOSPHOGLYCERATE MUTASE"/>
    <property type="match status" value="1"/>
</dbReference>
<comment type="cofactor">
    <cofactor evidence="9">
        <name>Mn(2+)</name>
        <dbReference type="ChEBI" id="CHEBI:29035"/>
    </cofactor>
    <text evidence="9">Binds 2 manganese ions per subunit.</text>
</comment>
<feature type="domain" description="BPG-independent PGAM N-terminal" evidence="15">
    <location>
        <begin position="83"/>
        <end position="291"/>
    </location>
</feature>
<dbReference type="CDD" id="cd16010">
    <property type="entry name" value="iPGM"/>
    <property type="match status" value="1"/>
</dbReference>
<evidence type="ECO:0000256" key="13">
    <source>
        <dbReference type="PIRSR" id="PIRSR001492-3"/>
    </source>
</evidence>
<dbReference type="NCBIfam" id="TIGR01307">
    <property type="entry name" value="pgm_bpd_ind"/>
    <property type="match status" value="1"/>
</dbReference>
<dbReference type="InterPro" id="IPR017850">
    <property type="entry name" value="Alkaline_phosphatase_core_sf"/>
</dbReference>
<dbReference type="OrthoDB" id="9800863at2"/>
<comment type="subunit">
    <text evidence="9">Monomer.</text>
</comment>
<dbReference type="GO" id="GO:0006096">
    <property type="term" value="P:glycolytic process"/>
    <property type="evidence" value="ECO:0007669"/>
    <property type="project" value="UniProtKB-UniRule"/>
</dbReference>
<dbReference type="Pfam" id="PF01676">
    <property type="entry name" value="Metalloenzyme"/>
    <property type="match status" value="1"/>
</dbReference>
<feature type="binding site" evidence="9 12">
    <location>
        <position position="189"/>
    </location>
    <ligand>
        <name>substrate</name>
    </ligand>
</feature>
<keyword evidence="6 9" id="KW-0324">Glycolysis</keyword>
<feature type="binding site" evidence="9 13">
    <location>
        <position position="63"/>
    </location>
    <ligand>
        <name>Mn(2+)</name>
        <dbReference type="ChEBI" id="CHEBI:29035"/>
        <label>2</label>
    </ligand>
</feature>
<evidence type="ECO:0000256" key="1">
    <source>
        <dbReference type="ARBA" id="ARBA00000370"/>
    </source>
</evidence>
<dbReference type="GO" id="GO:0006007">
    <property type="term" value="P:glucose catabolic process"/>
    <property type="evidence" value="ECO:0007669"/>
    <property type="project" value="InterPro"/>
</dbReference>
<evidence type="ECO:0000256" key="10">
    <source>
        <dbReference type="NCBIfam" id="TIGR01307"/>
    </source>
</evidence>
<proteinExistence type="inferred from homology"/>
<evidence type="ECO:0000256" key="8">
    <source>
        <dbReference type="ARBA" id="ARBA00023235"/>
    </source>
</evidence>
<dbReference type="RefSeq" id="WP_155038464.1">
    <property type="nucleotide sequence ID" value="NZ_JBHGCD010000001.1"/>
</dbReference>
<gene>
    <name evidence="9" type="primary">gpmI</name>
    <name evidence="16" type="ORF">GL300_05180</name>
</gene>
<keyword evidence="17" id="KW-1185">Reference proteome</keyword>
<feature type="binding site" evidence="9 13">
    <location>
        <position position="438"/>
    </location>
    <ligand>
        <name>Mn(2+)</name>
        <dbReference type="ChEBI" id="CHEBI:29035"/>
        <label>2</label>
    </ligand>
</feature>
<dbReference type="UniPathway" id="UPA00109">
    <property type="reaction ID" value="UER00186"/>
</dbReference>
<dbReference type="PANTHER" id="PTHR31637">
    <property type="entry name" value="2,3-BISPHOSPHOGLYCERATE-INDEPENDENT PHOSPHOGLYCERATE MUTASE"/>
    <property type="match status" value="1"/>
</dbReference>
<sequence length="507" mass="54016">MTERKPVVLCILDGWGISSRPEQSAPDQAETPNFDRLMRECPHGRLITFGPDVGLPKGQMGNSEVGHTNIGAGRVVAMDLGQIDLAIEDGSFYGNTPLGEFVRKLKASGGTAHLMGVVSDGGVHGHIQHVIAAARAVADKGVPVVLHAITDGRDVPPQSAMGFVTELMGNLPAGVRIGTVIGRYYAMDRDNRWERVSRAFAAMVRAEGLSAPDASHAVQSAYQREETDEFIQPTVLEGYQGAKDGDGFFCLNFRADRAREILAAIGQPGFDAFDTGKRPEWAALLGMVDYSAKHDEYMEAAYPKRQVANTIGAWVAAKGLRQFRLAETEKYPHVTFFLNGGKETPEPGEDRFMPSSPKVATYDLAPEMAAPEVSAKLVEAIEQGYDLIVVNFANPDMVGHTGSLPAAIRACEAVDKGLGMMLEALEKVGGAAVVIADHGNCETMIDPESGGPHTAHTVNPVPVIVFGGPAGASLHNGRLADVAPTVLDLMGLDLPPEMTGSSLIDRA</sequence>
<dbReference type="Gene3D" id="3.40.1450.10">
    <property type="entry name" value="BPG-independent phosphoglycerate mutase, domain B"/>
    <property type="match status" value="1"/>
</dbReference>
<feature type="binding site" evidence="9 12">
    <location>
        <position position="183"/>
    </location>
    <ligand>
        <name>substrate</name>
    </ligand>
</feature>
<feature type="binding site" evidence="9 12">
    <location>
        <begin position="254"/>
        <end position="257"/>
    </location>
    <ligand>
        <name>substrate</name>
    </ligand>
</feature>
<evidence type="ECO:0000256" key="3">
    <source>
        <dbReference type="ARBA" id="ARBA00004798"/>
    </source>
</evidence>
<feature type="domain" description="Metalloenzyme" evidence="14">
    <location>
        <begin position="5"/>
        <end position="493"/>
    </location>
</feature>
<dbReference type="HAMAP" id="MF_01038">
    <property type="entry name" value="GpmI"/>
    <property type="match status" value="1"/>
</dbReference>
<dbReference type="PIRSF" id="PIRSF001492">
    <property type="entry name" value="IPGAM"/>
    <property type="match status" value="1"/>
</dbReference>
<dbReference type="Proteomes" id="UP000449846">
    <property type="component" value="Unassembled WGS sequence"/>
</dbReference>
<feature type="active site" description="Phosphoserine intermediate" evidence="9 11">
    <location>
        <position position="63"/>
    </location>
</feature>
<dbReference type="SUPFAM" id="SSF53649">
    <property type="entry name" value="Alkaline phosphatase-like"/>
    <property type="match status" value="1"/>
</dbReference>
<dbReference type="InterPro" id="IPR006124">
    <property type="entry name" value="Metalloenzyme"/>
</dbReference>
<keyword evidence="8 9" id="KW-0413">Isomerase</keyword>
<evidence type="ECO:0000256" key="7">
    <source>
        <dbReference type="ARBA" id="ARBA00023211"/>
    </source>
</evidence>
<comment type="similarity">
    <text evidence="4 9">Belongs to the BPG-independent phosphoglycerate mutase family.</text>
</comment>
<dbReference type="GO" id="GO:0005829">
    <property type="term" value="C:cytosol"/>
    <property type="evidence" value="ECO:0007669"/>
    <property type="project" value="TreeGrafter"/>
</dbReference>
<evidence type="ECO:0000259" key="14">
    <source>
        <dbReference type="Pfam" id="PF01676"/>
    </source>
</evidence>
<dbReference type="GO" id="GO:0030145">
    <property type="term" value="F:manganese ion binding"/>
    <property type="evidence" value="ECO:0007669"/>
    <property type="project" value="UniProtKB-UniRule"/>
</dbReference>
<evidence type="ECO:0000256" key="5">
    <source>
        <dbReference type="ARBA" id="ARBA00022723"/>
    </source>
</evidence>
<dbReference type="FunFam" id="3.40.1450.10:FF:000002">
    <property type="entry name" value="2,3-bisphosphoglycerate-independent phosphoglycerate mutase"/>
    <property type="match status" value="1"/>
</dbReference>
<feature type="binding site" evidence="9 13">
    <location>
        <position position="437"/>
    </location>
    <ligand>
        <name>Mn(2+)</name>
        <dbReference type="ChEBI" id="CHEBI:29035"/>
        <label>2</label>
    </ligand>
</feature>
<evidence type="ECO:0000256" key="11">
    <source>
        <dbReference type="PIRSR" id="PIRSR001492-1"/>
    </source>
</evidence>
<dbReference type="InterPro" id="IPR011258">
    <property type="entry name" value="BPG-indep_PGM_N"/>
</dbReference>
<dbReference type="EMBL" id="WMIG01000001">
    <property type="protein sequence ID" value="MTH58599.1"/>
    <property type="molecule type" value="Genomic_DNA"/>
</dbReference>
<dbReference type="InterPro" id="IPR005995">
    <property type="entry name" value="Pgm_bpd_ind"/>
</dbReference>
<accession>A0A844HI00</accession>
<feature type="binding site" evidence="9 13">
    <location>
        <position position="13"/>
    </location>
    <ligand>
        <name>Mn(2+)</name>
        <dbReference type="ChEBI" id="CHEBI:29035"/>
        <label>2</label>
    </ligand>
</feature>
<dbReference type="InterPro" id="IPR036646">
    <property type="entry name" value="PGAM_B_sf"/>
</dbReference>
<feature type="binding site" evidence="9 13">
    <location>
        <position position="456"/>
    </location>
    <ligand>
        <name>Mn(2+)</name>
        <dbReference type="ChEBI" id="CHEBI:29035"/>
        <label>1</label>
    </ligand>
</feature>
<comment type="catalytic activity">
    <reaction evidence="1 9">
        <text>(2R)-2-phosphoglycerate = (2R)-3-phosphoglycerate</text>
        <dbReference type="Rhea" id="RHEA:15901"/>
        <dbReference type="ChEBI" id="CHEBI:58272"/>
        <dbReference type="ChEBI" id="CHEBI:58289"/>
        <dbReference type="EC" id="5.4.2.12"/>
    </reaction>
</comment>
<feature type="binding site" evidence="9 12">
    <location>
        <position position="124"/>
    </location>
    <ligand>
        <name>substrate</name>
    </ligand>
</feature>
<evidence type="ECO:0000259" key="15">
    <source>
        <dbReference type="Pfam" id="PF06415"/>
    </source>
</evidence>
<dbReference type="AlphaFoldDB" id="A0A844HI00"/>
<name>A0A844HI00_9RHOB</name>
<dbReference type="SUPFAM" id="SSF64158">
    <property type="entry name" value="2,3-Bisphosphoglycerate-independent phosphoglycerate mutase, substrate-binding domain"/>
    <property type="match status" value="1"/>
</dbReference>
<evidence type="ECO:0000256" key="6">
    <source>
        <dbReference type="ARBA" id="ARBA00023152"/>
    </source>
</evidence>
<reference evidence="16 17" key="1">
    <citation type="submission" date="2019-11" db="EMBL/GenBank/DDBJ databases">
        <authorList>
            <person name="Dong K."/>
        </authorList>
    </citation>
    <scope>NUCLEOTIDE SEQUENCE [LARGE SCALE GENOMIC DNA]</scope>
    <source>
        <strain evidence="16 17">NBRC 112902</strain>
    </source>
</reference>
<keyword evidence="7 9" id="KW-0464">Manganese</keyword>
<comment type="function">
    <text evidence="2 9">Catalyzes the interconversion of 2-phosphoglycerate and 3-phosphoglycerate.</text>
</comment>
<feature type="binding site" evidence="9 13">
    <location>
        <position position="396"/>
    </location>
    <ligand>
        <name>Mn(2+)</name>
        <dbReference type="ChEBI" id="CHEBI:29035"/>
        <label>1</label>
    </ligand>
</feature>
<evidence type="ECO:0000256" key="9">
    <source>
        <dbReference type="HAMAP-Rule" id="MF_01038"/>
    </source>
</evidence>